<dbReference type="PROSITE" id="PS50089">
    <property type="entry name" value="ZF_RING_2"/>
    <property type="match status" value="1"/>
</dbReference>
<evidence type="ECO:0000313" key="6">
    <source>
        <dbReference type="Proteomes" id="UP000695000"/>
    </source>
</evidence>
<accession>A0ABM1MGU7</accession>
<dbReference type="InterPro" id="IPR015943">
    <property type="entry name" value="WD40/YVTN_repeat-like_dom_sf"/>
</dbReference>
<dbReference type="Gene3D" id="2.130.10.10">
    <property type="entry name" value="YVTN repeat-like/Quinoprotein amine dehydrogenase"/>
    <property type="match status" value="1"/>
</dbReference>
<dbReference type="Proteomes" id="UP000695000">
    <property type="component" value="Unplaced"/>
</dbReference>
<organism evidence="6 7">
    <name type="scientific">Nicrophorus vespilloides</name>
    <name type="common">Boreal carrion beetle</name>
    <dbReference type="NCBI Taxonomy" id="110193"/>
    <lineage>
        <taxon>Eukaryota</taxon>
        <taxon>Metazoa</taxon>
        <taxon>Ecdysozoa</taxon>
        <taxon>Arthropoda</taxon>
        <taxon>Hexapoda</taxon>
        <taxon>Insecta</taxon>
        <taxon>Pterygota</taxon>
        <taxon>Neoptera</taxon>
        <taxon>Endopterygota</taxon>
        <taxon>Coleoptera</taxon>
        <taxon>Polyphaga</taxon>
        <taxon>Staphyliniformia</taxon>
        <taxon>Silphidae</taxon>
        <taxon>Nicrophorinae</taxon>
        <taxon>Nicrophorus</taxon>
    </lineage>
</organism>
<keyword evidence="3" id="KW-0862">Zinc</keyword>
<dbReference type="InterPro" id="IPR045111">
    <property type="entry name" value="Vps41/Vps8"/>
</dbReference>
<comment type="similarity">
    <text evidence="1">Belongs to the VPS8 family.</text>
</comment>
<gene>
    <name evidence="7" type="primary">LOC108560664</name>
</gene>
<evidence type="ECO:0000313" key="7">
    <source>
        <dbReference type="RefSeq" id="XP_017773797.1"/>
    </source>
</evidence>
<dbReference type="InterPro" id="IPR025941">
    <property type="entry name" value="Vps8_central_dom"/>
</dbReference>
<dbReference type="InterPro" id="IPR001841">
    <property type="entry name" value="Znf_RING"/>
</dbReference>
<name>A0ABM1MGU7_NICVS</name>
<proteinExistence type="inferred from homology"/>
<dbReference type="SUPFAM" id="SSF50998">
    <property type="entry name" value="Quinoprotein alcohol dehydrogenase-like"/>
    <property type="match status" value="1"/>
</dbReference>
<evidence type="ECO:0000256" key="2">
    <source>
        <dbReference type="ARBA" id="ARBA00022771"/>
    </source>
</evidence>
<dbReference type="InterPro" id="IPR013083">
    <property type="entry name" value="Znf_RING/FYVE/PHD"/>
</dbReference>
<feature type="domain" description="RING-type" evidence="5">
    <location>
        <begin position="1090"/>
        <end position="1132"/>
    </location>
</feature>
<keyword evidence="6" id="KW-1185">Reference proteome</keyword>
<evidence type="ECO:0000259" key="5">
    <source>
        <dbReference type="PROSITE" id="PS50089"/>
    </source>
</evidence>
<dbReference type="Pfam" id="PF23410">
    <property type="entry name" value="Beta-prop_VPS8"/>
    <property type="match status" value="1"/>
</dbReference>
<dbReference type="Gene3D" id="3.30.40.10">
    <property type="entry name" value="Zinc/RING finger domain, C3HC4 (zinc finger)"/>
    <property type="match status" value="1"/>
</dbReference>
<keyword evidence="2 4" id="KW-0863">Zinc-finger</keyword>
<dbReference type="RefSeq" id="XP_017773797.1">
    <property type="nucleotide sequence ID" value="XM_017918308.1"/>
</dbReference>
<protein>
    <submittedName>
        <fullName evidence="7">Vacuolar protein sorting-associated protein 8 homolog isoform X1</fullName>
    </submittedName>
</protein>
<dbReference type="PANTHER" id="PTHR12616">
    <property type="entry name" value="VACUOLAR PROTEIN SORTING VPS41"/>
    <property type="match status" value="1"/>
</dbReference>
<dbReference type="GeneID" id="108560664"/>
<evidence type="ECO:0000256" key="4">
    <source>
        <dbReference type="PROSITE-ProRule" id="PRU00175"/>
    </source>
</evidence>
<keyword evidence="2 4" id="KW-0479">Metal-binding</keyword>
<evidence type="ECO:0000256" key="1">
    <source>
        <dbReference type="ARBA" id="ARBA00009422"/>
    </source>
</evidence>
<dbReference type="SUPFAM" id="SSF57850">
    <property type="entry name" value="RING/U-box"/>
    <property type="match status" value="1"/>
</dbReference>
<reference evidence="7" key="1">
    <citation type="submission" date="2025-08" db="UniProtKB">
        <authorList>
            <consortium name="RefSeq"/>
        </authorList>
    </citation>
    <scope>IDENTIFICATION</scope>
    <source>
        <tissue evidence="7">Whole Larva</tissue>
    </source>
</reference>
<dbReference type="PANTHER" id="PTHR12616:SF8">
    <property type="entry name" value="VACUOLAR PROTEIN SORTING-ASSOCIATED PROTEIN 8 HOMOLOG"/>
    <property type="match status" value="1"/>
</dbReference>
<evidence type="ECO:0000256" key="3">
    <source>
        <dbReference type="ARBA" id="ARBA00022833"/>
    </source>
</evidence>
<dbReference type="InterPro" id="IPR011047">
    <property type="entry name" value="Quinoprotein_ADH-like_sf"/>
</dbReference>
<dbReference type="Pfam" id="PF12816">
    <property type="entry name" value="TPR_Vps8"/>
    <property type="match status" value="1"/>
</dbReference>
<sequence length="1167" mass="131013">MGSETDEVIIEDSDESMLDFKELNDAEFDLPPVDLPSLETILWDMESEEGSDSTSLHSLQSLTLRFRSMLYHCILQGISSQISSANDRVNAGLPTVITNSLKYVAVGTSHGYVLAFDTEQKLCWCSHDNISNDQGAISALAFNLDSTRLLVGFERGYILMLDTSTGDVLRRLPDAHAPQTAVLQLRFTSSNSLALIGDSSGCVFSLNFSRRLGVRSWDSKCLFSGARGEVCCFEPLTQAPDMLGQFIVVALATLSKIIIITVKPRLRVLYSHQLPRIPTSLPVISWQLVLVGKSWQPVLAWGRGSELNYTRITFAGVNKNKMKLSSLRSVQLSYSMTAIHWIGNRHLAILDTGENLRLVEVRTQKELEFLELNSAGLVYSSAHFKALAVGGGVSEAFALAGDRACYNSLSSRGDQLLVLGTRAVHMVKLRTWHERLLYLSDQGRWTEALNLAADEGMNREKSTTALLEKYLISLSKHFMEKESIAAAINCCVKLQKNEVLCNGLWDVISTDHANRELFFTIVTDHVNCGALTHLSPSVTQALVAYLNEKSDLIALKNLILSLDLSCLDLHQVLSICKKRKLYEAWIHITTKTINDYTGPLTEFLDELTPDNHALGNTLLVYISACLAGLGYPKGSIPKDEILRVKFDVLRCLEALHSVSAREDEQTYPYLRALLKYNIRECLNVIKLAFTENEFSGEMGLLQRQRLMEILMLIVSPPEFDESQITILACFIARLVTSNNLKVEEKNLNTVIDSLTNITEKPLSQRDHNEREQAWLDLLNARKLNHFDTDQLLEIALQSNCFKVAEYVYELKQDYSHILACYLKDPDRKNDVFNYIVNYVNDTDRSIRDQFLDNFESLIAIDCKKCMDIVIEHFVESIEDLYNLLDGDDLYVFSRELILNEVKISPKMAETYLELMCTRDVDAVCSFLQMGFCRVEKALEITQRNKIHSAAALLLEQMGEFRKALDLLLEHNLTDLAVDLCIRGADHLDSETSQSLWLALLKYPRTSNNYSLRQLLHSAAPHVPPAQLLELVSDANFGDIKSILKGILTDCQHDIDVLTTTLKLLGKDLHQGLAKTLCASGKGLSVARTICNMCQSHLKQVKSEEQVISVWGCGHIFHGNCINLEDKICPVCRNEAVSIELNVIPKVQKEEHFDGSSQQARPDLEGHF</sequence>